<comment type="similarity">
    <text evidence="1">Belongs to the N(4)/N(6)-methyltransferase family.</text>
</comment>
<dbReference type="Gene3D" id="3.40.50.150">
    <property type="entry name" value="Vaccinia Virus protein VP39"/>
    <property type="match status" value="1"/>
</dbReference>
<dbReference type="GO" id="GO:0009307">
    <property type="term" value="P:DNA restriction-modification system"/>
    <property type="evidence" value="ECO:0007669"/>
    <property type="project" value="UniProtKB-KW"/>
</dbReference>
<proteinExistence type="inferred from homology"/>
<dbReference type="Proteomes" id="UP001161139">
    <property type="component" value="Unassembled WGS sequence"/>
</dbReference>
<evidence type="ECO:0000256" key="4">
    <source>
        <dbReference type="ARBA" id="ARBA00022679"/>
    </source>
</evidence>
<keyword evidence="4" id="KW-0808">Transferase</keyword>
<dbReference type="SUPFAM" id="SSF53335">
    <property type="entry name" value="S-adenosyl-L-methionine-dependent methyltransferases"/>
    <property type="match status" value="1"/>
</dbReference>
<evidence type="ECO:0000259" key="8">
    <source>
        <dbReference type="Pfam" id="PF02384"/>
    </source>
</evidence>
<comment type="caution">
    <text evidence="9">The sequence shown here is derived from an EMBL/GenBank/DDBJ whole genome shotgun (WGS) entry which is preliminary data.</text>
</comment>
<evidence type="ECO:0000256" key="6">
    <source>
        <dbReference type="ARBA" id="ARBA00022747"/>
    </source>
</evidence>
<dbReference type="PANTHER" id="PTHR42933">
    <property type="entry name" value="SLR6095 PROTEIN"/>
    <property type="match status" value="1"/>
</dbReference>
<evidence type="ECO:0000313" key="9">
    <source>
        <dbReference type="EMBL" id="MDH0687096.1"/>
    </source>
</evidence>
<keyword evidence="5" id="KW-0949">S-adenosyl-L-methionine</keyword>
<dbReference type="RefSeq" id="WP_279649046.1">
    <property type="nucleotide sequence ID" value="NZ_JAOCDG010000003.1"/>
</dbReference>
<keyword evidence="6" id="KW-0680">Restriction system</keyword>
<name>A0ABD4XWJ8_STUST</name>
<dbReference type="InterPro" id="IPR051537">
    <property type="entry name" value="DNA_Adenine_Mtase"/>
</dbReference>
<dbReference type="InterPro" id="IPR029063">
    <property type="entry name" value="SAM-dependent_MTases_sf"/>
</dbReference>
<evidence type="ECO:0000313" key="10">
    <source>
        <dbReference type="Proteomes" id="UP001161139"/>
    </source>
</evidence>
<gene>
    <name evidence="9" type="ORF">N5D09_03210</name>
</gene>
<keyword evidence="3 9" id="KW-0489">Methyltransferase</keyword>
<dbReference type="PRINTS" id="PR00507">
    <property type="entry name" value="N12N6MTFRASE"/>
</dbReference>
<dbReference type="PANTHER" id="PTHR42933:SF1">
    <property type="entry name" value="SITE-SPECIFIC DNA-METHYLTRANSFERASE (ADENINE-SPECIFIC)"/>
    <property type="match status" value="1"/>
</dbReference>
<dbReference type="Pfam" id="PF02384">
    <property type="entry name" value="N6_Mtase"/>
    <property type="match status" value="1"/>
</dbReference>
<evidence type="ECO:0000256" key="1">
    <source>
        <dbReference type="ARBA" id="ARBA00006594"/>
    </source>
</evidence>
<dbReference type="AlphaFoldDB" id="A0ABD4XWJ8"/>
<evidence type="ECO:0000256" key="3">
    <source>
        <dbReference type="ARBA" id="ARBA00022603"/>
    </source>
</evidence>
<accession>A0ABD4XWJ8</accession>
<dbReference type="GO" id="GO:0032259">
    <property type="term" value="P:methylation"/>
    <property type="evidence" value="ECO:0007669"/>
    <property type="project" value="UniProtKB-KW"/>
</dbReference>
<protein>
    <recommendedName>
        <fullName evidence="2">site-specific DNA-methyltransferase (adenine-specific)</fullName>
        <ecNumber evidence="2">2.1.1.72</ecNumber>
    </recommendedName>
</protein>
<dbReference type="InterPro" id="IPR003356">
    <property type="entry name" value="DNA_methylase_A-5"/>
</dbReference>
<comment type="catalytic activity">
    <reaction evidence="7">
        <text>a 2'-deoxyadenosine in DNA + S-adenosyl-L-methionine = an N(6)-methyl-2'-deoxyadenosine in DNA + S-adenosyl-L-homocysteine + H(+)</text>
        <dbReference type="Rhea" id="RHEA:15197"/>
        <dbReference type="Rhea" id="RHEA-COMP:12418"/>
        <dbReference type="Rhea" id="RHEA-COMP:12419"/>
        <dbReference type="ChEBI" id="CHEBI:15378"/>
        <dbReference type="ChEBI" id="CHEBI:57856"/>
        <dbReference type="ChEBI" id="CHEBI:59789"/>
        <dbReference type="ChEBI" id="CHEBI:90615"/>
        <dbReference type="ChEBI" id="CHEBI:90616"/>
        <dbReference type="EC" id="2.1.1.72"/>
    </reaction>
</comment>
<evidence type="ECO:0000256" key="5">
    <source>
        <dbReference type="ARBA" id="ARBA00022691"/>
    </source>
</evidence>
<organism evidence="9 10">
    <name type="scientific">Stutzerimonas stutzeri</name>
    <name type="common">Pseudomonas stutzeri</name>
    <dbReference type="NCBI Taxonomy" id="316"/>
    <lineage>
        <taxon>Bacteria</taxon>
        <taxon>Pseudomonadati</taxon>
        <taxon>Pseudomonadota</taxon>
        <taxon>Gammaproteobacteria</taxon>
        <taxon>Pseudomonadales</taxon>
        <taxon>Pseudomonadaceae</taxon>
        <taxon>Stutzerimonas</taxon>
    </lineage>
</organism>
<evidence type="ECO:0000256" key="7">
    <source>
        <dbReference type="ARBA" id="ARBA00047942"/>
    </source>
</evidence>
<dbReference type="EC" id="2.1.1.72" evidence="2"/>
<feature type="domain" description="DNA methylase adenine-specific" evidence="8">
    <location>
        <begin position="109"/>
        <end position="215"/>
    </location>
</feature>
<dbReference type="GO" id="GO:0009007">
    <property type="term" value="F:site-specific DNA-methyltransferase (adenine-specific) activity"/>
    <property type="evidence" value="ECO:0007669"/>
    <property type="project" value="UniProtKB-EC"/>
</dbReference>
<sequence>MRAPKKNQPSNPAEHRKQLIKLLEANSRRRNLWDVFGDFIEMAALSLANAVDWAQAEQREKRYMSIVKRYEPDEVARFPQMLAELTSALEYGPDDVLGRVFGELELHNAARGQFFTPYHVCALMARLQIDGAGHLDGLIEKQGFIRVSEPACGAGAMVIAMAEAMQERGVNYQQCMHVTAQDVDSRAVHMAYVQLSLLHIPAVVILGNTLALEEREHWYTPAHIMGQWSQKLRRGYALGSAMDIAANRATAPCADLEEQLGLQLEEVAPDCAEPLLTSTAWGQQA</sequence>
<evidence type="ECO:0000256" key="2">
    <source>
        <dbReference type="ARBA" id="ARBA00011900"/>
    </source>
</evidence>
<reference evidence="9" key="1">
    <citation type="submission" date="2022-09" db="EMBL/GenBank/DDBJ databases">
        <title>Intensive care unit water sources are persistently colonized with multi-drug resistant bacteria and are the site of extensive horizontal gene transfer of antibiotic resistance genes.</title>
        <authorList>
            <person name="Diorio-Toth L."/>
        </authorList>
    </citation>
    <scope>NUCLEOTIDE SEQUENCE</scope>
    <source>
        <strain evidence="9">GD03864</strain>
    </source>
</reference>
<dbReference type="EMBL" id="JAOCDG010000003">
    <property type="protein sequence ID" value="MDH0687096.1"/>
    <property type="molecule type" value="Genomic_DNA"/>
</dbReference>